<dbReference type="PANTHER" id="PTHR45916:SF1">
    <property type="entry name" value="STRUCTURAL MAINTENANCE OF CHROMOSOMES PROTEIN 5"/>
    <property type="match status" value="1"/>
</dbReference>
<dbReference type="InterPro" id="IPR003395">
    <property type="entry name" value="RecF/RecN/SMC_N"/>
</dbReference>
<dbReference type="GO" id="GO:0030915">
    <property type="term" value="C:Smc5-Smc6 complex"/>
    <property type="evidence" value="ECO:0007669"/>
    <property type="project" value="TreeGrafter"/>
</dbReference>
<proteinExistence type="inferred from homology"/>
<feature type="coiled-coil region" evidence="4">
    <location>
        <begin position="363"/>
        <end position="504"/>
    </location>
</feature>
<feature type="compositionally biased region" description="Basic residues" evidence="5">
    <location>
        <begin position="55"/>
        <end position="67"/>
    </location>
</feature>
<dbReference type="SUPFAM" id="SSF52540">
    <property type="entry name" value="P-loop containing nucleoside triphosphate hydrolases"/>
    <property type="match status" value="1"/>
</dbReference>
<evidence type="ECO:0000256" key="5">
    <source>
        <dbReference type="SAM" id="MobiDB-lite"/>
    </source>
</evidence>
<dbReference type="AlphaFoldDB" id="A0A2N5S4Y7"/>
<evidence type="ECO:0000256" key="1">
    <source>
        <dbReference type="ARBA" id="ARBA00010171"/>
    </source>
</evidence>
<dbReference type="Proteomes" id="UP000235388">
    <property type="component" value="Unassembled WGS sequence"/>
</dbReference>
<reference evidence="7 8" key="1">
    <citation type="submission" date="2017-11" db="EMBL/GenBank/DDBJ databases">
        <title>De novo assembly and phasing of dikaryotic genomes from two isolates of Puccinia coronata f. sp. avenae, the causal agent of oat crown rust.</title>
        <authorList>
            <person name="Miller M.E."/>
            <person name="Zhang Y."/>
            <person name="Omidvar V."/>
            <person name="Sperschneider J."/>
            <person name="Schwessinger B."/>
            <person name="Raley C."/>
            <person name="Palmer J.M."/>
            <person name="Garnica D."/>
            <person name="Upadhyaya N."/>
            <person name="Rathjen J."/>
            <person name="Taylor J.M."/>
            <person name="Park R.F."/>
            <person name="Dodds P.N."/>
            <person name="Hirsch C.D."/>
            <person name="Kianian S.F."/>
            <person name="Figueroa M."/>
        </authorList>
    </citation>
    <scope>NUCLEOTIDE SEQUENCE [LARGE SCALE GENOMIC DNA]</scope>
    <source>
        <strain evidence="7">12NC29</strain>
    </source>
</reference>
<name>A0A2N5S4Y7_9BASI</name>
<dbReference type="OrthoDB" id="10254973at2759"/>
<evidence type="ECO:0000256" key="3">
    <source>
        <dbReference type="ARBA" id="ARBA00023054"/>
    </source>
</evidence>
<dbReference type="GO" id="GO:0000724">
    <property type="term" value="P:double-strand break repair via homologous recombination"/>
    <property type="evidence" value="ECO:0007669"/>
    <property type="project" value="TreeGrafter"/>
</dbReference>
<gene>
    <name evidence="7" type="ORF">PCANC_25713</name>
</gene>
<accession>A0A2N5S4Y7</accession>
<evidence type="ECO:0000256" key="2">
    <source>
        <dbReference type="ARBA" id="ARBA00018687"/>
    </source>
</evidence>
<keyword evidence="3 4" id="KW-0175">Coiled coil</keyword>
<dbReference type="PANTHER" id="PTHR45916">
    <property type="entry name" value="STRUCTURAL MAINTENANCE OF CHROMOSOMES PROTEIN 5"/>
    <property type="match status" value="1"/>
</dbReference>
<keyword evidence="8" id="KW-1185">Reference proteome</keyword>
<dbReference type="Gene3D" id="3.40.50.300">
    <property type="entry name" value="P-loop containing nucleotide triphosphate hydrolases"/>
    <property type="match status" value="2"/>
</dbReference>
<protein>
    <recommendedName>
        <fullName evidence="2">Structural maintenance of chromosomes protein 5</fullName>
    </recommendedName>
</protein>
<feature type="coiled-coil region" evidence="4">
    <location>
        <begin position="303"/>
        <end position="337"/>
    </location>
</feature>
<feature type="coiled-coil region" evidence="4">
    <location>
        <begin position="764"/>
        <end position="819"/>
    </location>
</feature>
<organism evidence="7 8">
    <name type="scientific">Puccinia coronata f. sp. avenae</name>
    <dbReference type="NCBI Taxonomy" id="200324"/>
    <lineage>
        <taxon>Eukaryota</taxon>
        <taxon>Fungi</taxon>
        <taxon>Dikarya</taxon>
        <taxon>Basidiomycota</taxon>
        <taxon>Pucciniomycotina</taxon>
        <taxon>Pucciniomycetes</taxon>
        <taxon>Pucciniales</taxon>
        <taxon>Pucciniaceae</taxon>
        <taxon>Puccinia</taxon>
    </lineage>
</organism>
<dbReference type="EMBL" id="PGCJ01001169">
    <property type="protein sequence ID" value="PLW08304.1"/>
    <property type="molecule type" value="Genomic_DNA"/>
</dbReference>
<evidence type="ECO:0000313" key="7">
    <source>
        <dbReference type="EMBL" id="PLW08304.1"/>
    </source>
</evidence>
<feature type="domain" description="RecF/RecN/SMC N-terminal" evidence="6">
    <location>
        <begin position="132"/>
        <end position="1152"/>
    </location>
</feature>
<feature type="compositionally biased region" description="Polar residues" evidence="5">
    <location>
        <begin position="20"/>
        <end position="37"/>
    </location>
</feature>
<evidence type="ECO:0000256" key="4">
    <source>
        <dbReference type="SAM" id="Coils"/>
    </source>
</evidence>
<evidence type="ECO:0000313" key="8">
    <source>
        <dbReference type="Proteomes" id="UP000235388"/>
    </source>
</evidence>
<feature type="compositionally biased region" description="Polar residues" evidence="5">
    <location>
        <begin position="44"/>
        <end position="54"/>
    </location>
</feature>
<dbReference type="InterPro" id="IPR027417">
    <property type="entry name" value="P-loop_NTPase"/>
</dbReference>
<dbReference type="STRING" id="200324.A0A2N5S4Y7"/>
<evidence type="ECO:0000259" key="6">
    <source>
        <dbReference type="Pfam" id="PF02463"/>
    </source>
</evidence>
<dbReference type="GO" id="GO:0005634">
    <property type="term" value="C:nucleus"/>
    <property type="evidence" value="ECO:0007669"/>
    <property type="project" value="TreeGrafter"/>
</dbReference>
<feature type="coiled-coil region" evidence="4">
    <location>
        <begin position="992"/>
        <end position="1019"/>
    </location>
</feature>
<comment type="similarity">
    <text evidence="1">Belongs to the SMC family. SMC5 subfamily.</text>
</comment>
<feature type="region of interest" description="Disordered" evidence="5">
    <location>
        <begin position="1"/>
        <end position="123"/>
    </location>
</feature>
<sequence length="1195" mass="136329">MSSKRKSHQIQSSDEEMSVENPSSAQRTTNGFGNNAHASDGELETSQPASQPHQSKSKSKSKSTKKRRTEDASPSLTVTRSSTKGKERAKTQRAETVDFSEEEDHANDLNGQNDPLPPKANRDSEGYIPGAIVHVALRNFVTYSSVDFSPGPYLNMIIGPNGTGKSTLVCAIVLGLGFSTGVLDRVSDIKSFIKHGAEEGSVEIELKGHPGEKNVTIKLNLILSSNSRVFELNGKRTPANQVQAIVKSFNIQADNLCCFLPQEKVSKFAEMKEPELLKETQKVAGHAKLYEWHEVLIGDGKEKLDLEAKLSHAQRSFKDVEKQVSSLQVEVDRYKERLEIENMVQGYELGLEQNKYLQQKLAHDMAKTELIDAKAVIENLEAENAPLSDQKKYFQRLTEQFESCQKKISSASNKCKSSLSKLEPEFKSTRQRLEDASEKVISLRDEERRHRDLKAKLQKEVSDLAKLIKDPVEEQDNAPFQEQLQALSARLRQITSEAENVGNRQKESYAERHRLIEREKEVQQQIHTLESVTGRKEADLNRYASNVSRALQRMRQFKAEGKFRGKAFEPVRLAISPKHQSYTQAVEACLNRDLLNTFIFTDPHDYELMADVCNDQDQLRVNLSCMRPGDCLSNYQPPMPLNALKKMGFDDYIINLINGPDEVLAHLCNQSRLHMTPIAHSSQARLDESKMQDRNFPIKSWIRGTTRFNISYSSYGAREMIIKSWQLSQPRILSIAGVDVGVVQQKKAELAEIVENTSRNEQAMSELKASDADLRQQHESLTQERKDVDDAWKKAKQPYVQYLKNVKNYNIKNAALEKEKAKPTMDQERATRKAALLQASKEHTAIIIKKKNIALQHSRLNTTLVTLNFRVFQHHTDQKAFEALFKAKNSDLMDAKAAYDDKEEHVSLLFKQAKDTILELRKTIESAAPEVRANLTELNTKLAQDRAEWKKDGLDEEECFQKEEEYLKQRLSEEQMALEGILPVDCSIMDRYQRYQAQMKQEQKELKTLESETDRCREKIKSTYDKWRPCLDKLIANIDAKFDAAFTRMGCLGHIVVVEDPDYDKWGIEVQVSFRDNEKLVRLDPHRQSGGERSLATIMYLMSLTELSKSPFSLVDEINQGMDRRAERRVHDQLVETTCRESASQYFLITPKLLFGLKYHPLMRVLCVNNGDWIPPAFKLGYWLDKAKAKRAQAH</sequence>
<comment type="caution">
    <text evidence="7">The sequence shown here is derived from an EMBL/GenBank/DDBJ whole genome shotgun (WGS) entry which is preliminary data.</text>
</comment>
<feature type="compositionally biased region" description="Polar residues" evidence="5">
    <location>
        <begin position="72"/>
        <end position="82"/>
    </location>
</feature>
<dbReference type="GO" id="GO:0003697">
    <property type="term" value="F:single-stranded DNA binding"/>
    <property type="evidence" value="ECO:0007669"/>
    <property type="project" value="TreeGrafter"/>
</dbReference>
<feature type="compositionally biased region" description="Basic and acidic residues" evidence="5">
    <location>
        <begin position="84"/>
        <end position="96"/>
    </location>
</feature>
<dbReference type="Pfam" id="PF02463">
    <property type="entry name" value="SMC_N"/>
    <property type="match status" value="1"/>
</dbReference>